<keyword evidence="2" id="KW-0328">Glycosyltransferase</keyword>
<evidence type="ECO:0000259" key="1">
    <source>
        <dbReference type="Pfam" id="PF00156"/>
    </source>
</evidence>
<dbReference type="InterPro" id="IPR000836">
    <property type="entry name" value="PRTase_dom"/>
</dbReference>
<dbReference type="OMA" id="PFYAVGQ"/>
<dbReference type="Gene3D" id="3.30.1310.20">
    <property type="entry name" value="PRTase-like"/>
    <property type="match status" value="1"/>
</dbReference>
<dbReference type="EMBL" id="JABEQG010000073">
    <property type="protein sequence ID" value="MBB2158314.1"/>
    <property type="molecule type" value="Genomic_DNA"/>
</dbReference>
<evidence type="ECO:0000313" key="2">
    <source>
        <dbReference type="EMBL" id="MBB2158314.1"/>
    </source>
</evidence>
<reference evidence="2 3" key="1">
    <citation type="submission" date="2020-04" db="EMBL/GenBank/DDBJ databases">
        <title>Description of novel Gluconacetobacter.</title>
        <authorList>
            <person name="Sombolestani A."/>
        </authorList>
    </citation>
    <scope>NUCLEOTIDE SEQUENCE [LARGE SCALE GENOMIC DNA]</scope>
    <source>
        <strain evidence="2 3">LMG 7603</strain>
    </source>
</reference>
<dbReference type="GO" id="GO:0016757">
    <property type="term" value="F:glycosyltransferase activity"/>
    <property type="evidence" value="ECO:0007669"/>
    <property type="project" value="UniProtKB-KW"/>
</dbReference>
<protein>
    <submittedName>
        <fullName evidence="2">Phosphoribosyltransferase</fullName>
    </submittedName>
</protein>
<name>A0A7W4I8S2_GLUDI</name>
<dbReference type="InterPro" id="IPR029057">
    <property type="entry name" value="PRTase-like"/>
</dbReference>
<dbReference type="Proteomes" id="UP000550787">
    <property type="component" value="Unassembled WGS sequence"/>
</dbReference>
<proteinExistence type="predicted"/>
<comment type="caution">
    <text evidence="2">The sequence shown here is derived from an EMBL/GenBank/DDBJ whole genome shotgun (WGS) entry which is preliminary data.</text>
</comment>
<dbReference type="SUPFAM" id="SSF53271">
    <property type="entry name" value="PRTase-like"/>
    <property type="match status" value="1"/>
</dbReference>
<accession>A0A7W4I8S2</accession>
<gene>
    <name evidence="2" type="ORF">HLH33_18800</name>
</gene>
<feature type="domain" description="Phosphoribosyltransferase" evidence="1">
    <location>
        <begin position="44"/>
        <end position="193"/>
    </location>
</feature>
<sequence length="232" mass="24350">MYDNLTPFRDRQEAGQALAAALMPLLPGPALSAGTLPGQAPARPLILALPRGGVPVAAEIARALGGELDVLYVRKIGMPGHEEYGLGAVVDGAQPRLVLDEAAIRAAGVPRADIVAQTQRQLTEIARQRRAYGQGRRPVPVTGRIVVVVDDGIATGGTMRAALRALRANHPAALIAAVPVAPPDTLAALAEECDRIVCLRQPEPFLAVGAHYRHFDQVSDDTVRDALAQGAP</sequence>
<organism evidence="2 3">
    <name type="scientific">Gluconacetobacter diazotrophicus</name>
    <name type="common">Acetobacter diazotrophicus</name>
    <dbReference type="NCBI Taxonomy" id="33996"/>
    <lineage>
        <taxon>Bacteria</taxon>
        <taxon>Pseudomonadati</taxon>
        <taxon>Pseudomonadota</taxon>
        <taxon>Alphaproteobacteria</taxon>
        <taxon>Acetobacterales</taxon>
        <taxon>Acetobacteraceae</taxon>
        <taxon>Gluconacetobacter</taxon>
    </lineage>
</organism>
<dbReference type="Gene3D" id="3.40.50.2020">
    <property type="match status" value="1"/>
</dbReference>
<dbReference type="Pfam" id="PF00156">
    <property type="entry name" value="Pribosyltran"/>
    <property type="match status" value="1"/>
</dbReference>
<dbReference type="RefSeq" id="WP_012228634.1">
    <property type="nucleotide sequence ID" value="NZ_JABEQG010000073.1"/>
</dbReference>
<evidence type="ECO:0000313" key="3">
    <source>
        <dbReference type="Proteomes" id="UP000550787"/>
    </source>
</evidence>
<keyword evidence="2" id="KW-0808">Transferase</keyword>
<dbReference type="AlphaFoldDB" id="A0A7W4I8S2"/>
<dbReference type="CDD" id="cd06223">
    <property type="entry name" value="PRTases_typeI"/>
    <property type="match status" value="1"/>
</dbReference>